<keyword evidence="3" id="KW-0057">Aromatic amino acid biosynthesis</keyword>
<dbReference type="FunCoup" id="A0A395JLE5">
    <property type="interactions" value="53"/>
</dbReference>
<keyword evidence="2 6" id="KW-0808">Transferase</keyword>
<sequence length="361" mass="39102">MQEKNYTNESAIREAIQSIAVGPDRGRDISRELASQVMRAILRSDVDDVQAAIFLIALRMKRESMDEFAGIFDALADQVVPITASVDRVVCLADPFDGYVRSVPMTPFLPAVLAALGVSAVLHGVESVGPKHGVTAHKVYRLAGMNPLQSVAQAAAQLDSVGWAYVDQQVYAQQLASLAVLRDKMIKRTAVTTLERLLMPIRGRRTTHMVLGYVHSAYPEIYARIARQAGYDSVLLAKGVEGGLAPALNKPLRRFFFESDIPFDASSSKEIIAAERLFDAKQAALPASNAESPVAECLDVGLKVLDGASGMARDSLCLAAGQIIFAHQPSLTLTQAVENVRDCLDNGTAKARFYAMIEQAR</sequence>
<feature type="domain" description="Glycosyl transferase family 3" evidence="4">
    <location>
        <begin position="111"/>
        <end position="349"/>
    </location>
</feature>
<proteinExistence type="predicted"/>
<evidence type="ECO:0000259" key="5">
    <source>
        <dbReference type="Pfam" id="PF02885"/>
    </source>
</evidence>
<dbReference type="Gene3D" id="3.40.1030.10">
    <property type="entry name" value="Nucleoside phosphorylase/phosphoribosyltransferase catalytic domain"/>
    <property type="match status" value="1"/>
</dbReference>
<dbReference type="GO" id="GO:0000162">
    <property type="term" value="P:L-tryptophan biosynthetic process"/>
    <property type="evidence" value="ECO:0007669"/>
    <property type="project" value="UniProtKB-KW"/>
</dbReference>
<dbReference type="GO" id="GO:0005829">
    <property type="term" value="C:cytosol"/>
    <property type="evidence" value="ECO:0007669"/>
    <property type="project" value="TreeGrafter"/>
</dbReference>
<comment type="caution">
    <text evidence="6">The sequence shown here is derived from an EMBL/GenBank/DDBJ whole genome shotgun (WGS) entry which is preliminary data.</text>
</comment>
<dbReference type="PANTHER" id="PTHR43285:SF3">
    <property type="entry name" value="SLL1634 PROTEIN"/>
    <property type="match status" value="1"/>
</dbReference>
<feature type="domain" description="Glycosyl transferase family 3 N-terminal" evidence="5">
    <location>
        <begin position="25"/>
        <end position="77"/>
    </location>
</feature>
<evidence type="ECO:0000313" key="6">
    <source>
        <dbReference type="EMBL" id="RBP49842.1"/>
    </source>
</evidence>
<dbReference type="OrthoDB" id="9768896at2"/>
<evidence type="ECO:0000256" key="1">
    <source>
        <dbReference type="ARBA" id="ARBA00022676"/>
    </source>
</evidence>
<organism evidence="6 7">
    <name type="scientific">Arenicella xantha</name>
    <dbReference type="NCBI Taxonomy" id="644221"/>
    <lineage>
        <taxon>Bacteria</taxon>
        <taxon>Pseudomonadati</taxon>
        <taxon>Pseudomonadota</taxon>
        <taxon>Gammaproteobacteria</taxon>
        <taxon>Arenicellales</taxon>
        <taxon>Arenicellaceae</taxon>
        <taxon>Arenicella</taxon>
    </lineage>
</organism>
<dbReference type="InterPro" id="IPR035902">
    <property type="entry name" value="Nuc_phospho_transferase"/>
</dbReference>
<dbReference type="EMBL" id="QNRT01000003">
    <property type="protein sequence ID" value="RBP49842.1"/>
    <property type="molecule type" value="Genomic_DNA"/>
</dbReference>
<dbReference type="InterPro" id="IPR036320">
    <property type="entry name" value="Glycosyl_Trfase_fam3_N_dom_sf"/>
</dbReference>
<dbReference type="Gene3D" id="1.20.970.10">
    <property type="entry name" value="Transferase, Pyrimidine Nucleoside Phosphorylase, Chain C"/>
    <property type="match status" value="1"/>
</dbReference>
<reference evidence="6 7" key="1">
    <citation type="submission" date="2018-06" db="EMBL/GenBank/DDBJ databases">
        <title>Genomic Encyclopedia of Type Strains, Phase IV (KMG-IV): sequencing the most valuable type-strain genomes for metagenomic binning, comparative biology and taxonomic classification.</title>
        <authorList>
            <person name="Goeker M."/>
        </authorList>
    </citation>
    <scope>NUCLEOTIDE SEQUENCE [LARGE SCALE GENOMIC DNA]</scope>
    <source>
        <strain evidence="6 7">DSM 24032</strain>
    </source>
</reference>
<keyword evidence="7" id="KW-1185">Reference proteome</keyword>
<evidence type="ECO:0000256" key="3">
    <source>
        <dbReference type="ARBA" id="ARBA00022822"/>
    </source>
</evidence>
<dbReference type="Pfam" id="PF00591">
    <property type="entry name" value="Glycos_transf_3"/>
    <property type="match status" value="1"/>
</dbReference>
<gene>
    <name evidence="6" type="ORF">DFR28_103273</name>
</gene>
<dbReference type="PANTHER" id="PTHR43285">
    <property type="entry name" value="ANTHRANILATE PHOSPHORIBOSYLTRANSFERASE"/>
    <property type="match status" value="1"/>
</dbReference>
<dbReference type="Pfam" id="PF02885">
    <property type="entry name" value="Glycos_trans_3N"/>
    <property type="match status" value="1"/>
</dbReference>
<accession>A0A395JLE5</accession>
<protein>
    <submittedName>
        <fullName evidence="6">Anthranilate phosphoribosyltransferase</fullName>
    </submittedName>
</protein>
<dbReference type="GO" id="GO:0004048">
    <property type="term" value="F:anthranilate phosphoribosyltransferase activity"/>
    <property type="evidence" value="ECO:0007669"/>
    <property type="project" value="InterPro"/>
</dbReference>
<dbReference type="RefSeq" id="WP_113954835.1">
    <property type="nucleotide sequence ID" value="NZ_QNRT01000003.1"/>
</dbReference>
<dbReference type="InParanoid" id="A0A395JLE5"/>
<evidence type="ECO:0000259" key="4">
    <source>
        <dbReference type="Pfam" id="PF00591"/>
    </source>
</evidence>
<dbReference type="InterPro" id="IPR000312">
    <property type="entry name" value="Glycosyl_Trfase_fam3"/>
</dbReference>
<dbReference type="InterPro" id="IPR017459">
    <property type="entry name" value="Glycosyl_Trfase_fam3_N_dom"/>
</dbReference>
<keyword evidence="3" id="KW-0028">Amino-acid biosynthesis</keyword>
<name>A0A395JLE5_9GAMM</name>
<keyword evidence="1 6" id="KW-0328">Glycosyltransferase</keyword>
<evidence type="ECO:0000313" key="7">
    <source>
        <dbReference type="Proteomes" id="UP000253083"/>
    </source>
</evidence>
<dbReference type="SUPFAM" id="SSF47648">
    <property type="entry name" value="Nucleoside phosphorylase/phosphoribosyltransferase N-terminal domain"/>
    <property type="match status" value="1"/>
</dbReference>
<evidence type="ECO:0000256" key="2">
    <source>
        <dbReference type="ARBA" id="ARBA00022679"/>
    </source>
</evidence>
<dbReference type="Proteomes" id="UP000253083">
    <property type="component" value="Unassembled WGS sequence"/>
</dbReference>
<dbReference type="InterPro" id="IPR005940">
    <property type="entry name" value="Anthranilate_Pribosyl_Tfrase"/>
</dbReference>
<dbReference type="AlphaFoldDB" id="A0A395JLE5"/>
<keyword evidence="3" id="KW-0822">Tryptophan biosynthesis</keyword>
<dbReference type="SUPFAM" id="SSF52418">
    <property type="entry name" value="Nucleoside phosphorylase/phosphoribosyltransferase catalytic domain"/>
    <property type="match status" value="1"/>
</dbReference>